<name>A0ABU9Y7X0_9SPHN</name>
<organism evidence="2 3">
    <name type="scientific">Sphingomonas oligophenolica</name>
    <dbReference type="NCBI Taxonomy" id="301154"/>
    <lineage>
        <taxon>Bacteria</taxon>
        <taxon>Pseudomonadati</taxon>
        <taxon>Pseudomonadota</taxon>
        <taxon>Alphaproteobacteria</taxon>
        <taxon>Sphingomonadales</taxon>
        <taxon>Sphingomonadaceae</taxon>
        <taxon>Sphingomonas</taxon>
    </lineage>
</organism>
<feature type="signal peptide" evidence="1">
    <location>
        <begin position="1"/>
        <end position="19"/>
    </location>
</feature>
<evidence type="ECO:0000313" key="3">
    <source>
        <dbReference type="Proteomes" id="UP001419910"/>
    </source>
</evidence>
<protein>
    <submittedName>
        <fullName evidence="2">Transporter</fullName>
    </submittedName>
</protein>
<dbReference type="Proteomes" id="UP001419910">
    <property type="component" value="Unassembled WGS sequence"/>
</dbReference>
<sequence length="264" mass="27420">MRLGLAIGLLALIAAPAFAEERDYCPARPGLGTPACTISPGRVSVETSLADWTLQQDSSQRTDTVLVGDTLVRVGLTDTIEAQIGWTPYGHVRTRDKTAGTVDSTGAVGDALLGFKINLHHPDGSGLSAAIQPFVTLPIGRSPAGAGDWGAGVVAPVDYALNDTLSLQFTPEIDAAVDQDGNGRHFAASGTVGLGVALSKTVSGTIEVQALRDADPSGKTVQALASASLGWMPRKDWQFDVGAVAGLNRDAPDAELYLGVSRRF</sequence>
<keyword evidence="3" id="KW-1185">Reference proteome</keyword>
<dbReference type="EMBL" id="JBDIME010000021">
    <property type="protein sequence ID" value="MEN2791907.1"/>
    <property type="molecule type" value="Genomic_DNA"/>
</dbReference>
<comment type="caution">
    <text evidence="2">The sequence shown here is derived from an EMBL/GenBank/DDBJ whole genome shotgun (WGS) entry which is preliminary data.</text>
</comment>
<dbReference type="Pfam" id="PF13557">
    <property type="entry name" value="Phenol_MetA_deg"/>
    <property type="match status" value="1"/>
</dbReference>
<keyword evidence="1" id="KW-0732">Signal</keyword>
<accession>A0ABU9Y7X0</accession>
<gene>
    <name evidence="2" type="ORF">ABC974_19905</name>
</gene>
<feature type="chain" id="PRO_5047182174" evidence="1">
    <location>
        <begin position="20"/>
        <end position="264"/>
    </location>
</feature>
<dbReference type="InterPro" id="IPR025737">
    <property type="entry name" value="FApF"/>
</dbReference>
<reference evidence="2 3" key="1">
    <citation type="submission" date="2024-05" db="EMBL/GenBank/DDBJ databases">
        <authorList>
            <person name="Liu Q."/>
            <person name="Xin Y.-H."/>
        </authorList>
    </citation>
    <scope>NUCLEOTIDE SEQUENCE [LARGE SCALE GENOMIC DNA]</scope>
    <source>
        <strain evidence="2 3">CGMCC 1.10181</strain>
    </source>
</reference>
<evidence type="ECO:0000313" key="2">
    <source>
        <dbReference type="EMBL" id="MEN2791907.1"/>
    </source>
</evidence>
<evidence type="ECO:0000256" key="1">
    <source>
        <dbReference type="SAM" id="SignalP"/>
    </source>
</evidence>
<dbReference type="RefSeq" id="WP_343888759.1">
    <property type="nucleotide sequence ID" value="NZ_BAAAEH010000013.1"/>
</dbReference>
<proteinExistence type="predicted"/>